<proteinExistence type="predicted"/>
<dbReference type="Pfam" id="PF03231">
    <property type="entry name" value="Tospov_NS-S_N"/>
    <property type="match status" value="1"/>
</dbReference>
<feature type="domain" description="Nonstructural protein NS-S N-terminal bunyaviral" evidence="1">
    <location>
        <begin position="1"/>
        <end position="347"/>
    </location>
</feature>
<organism evidence="3">
    <name type="scientific">Melon yellow spot virus</name>
    <dbReference type="NCBI Taxonomy" id="89471"/>
    <lineage>
        <taxon>Viruses</taxon>
        <taxon>Riboviria</taxon>
        <taxon>Orthornavirae</taxon>
        <taxon>Negarnaviricota</taxon>
        <taxon>Polyploviricotina</taxon>
        <taxon>Bunyaviricetes</taxon>
        <taxon>Elliovirales</taxon>
        <taxon>Tospoviridae</taxon>
        <taxon>Orthotospovirus</taxon>
        <taxon>Orthotospovirus meloflavi</taxon>
    </lineage>
</organism>
<reference evidence="3" key="1">
    <citation type="submission" date="2016-08" db="EMBL/GenBank/DDBJ databases">
        <title>Complete genome sequence of Melon yellow spot virus isolated from cucumber in Thailand.</title>
        <authorList>
            <person name="Warin N."/>
            <person name="Bhunchoth A."/>
            <person name="Seepiban C."/>
            <person name="Gajanandana O."/>
            <person name="Charoenvilaisiri S."/>
            <person name="Chatchawankanphanich O."/>
        </authorList>
    </citation>
    <scope>NUCLEOTIDE SEQUENCE</scope>
    <source>
        <strain evidence="3">CuSB3</strain>
    </source>
</reference>
<evidence type="ECO:0000313" key="3">
    <source>
        <dbReference type="EMBL" id="ASU55997.1"/>
    </source>
</evidence>
<dbReference type="PIRSF" id="PIRSF003958">
    <property type="entry name" value="NS-S_TospoV"/>
    <property type="match status" value="1"/>
</dbReference>
<dbReference type="Pfam" id="PF23017">
    <property type="entry name" value="WIV_2"/>
    <property type="match status" value="1"/>
</dbReference>
<evidence type="ECO:0000259" key="1">
    <source>
        <dbReference type="Pfam" id="PF03231"/>
    </source>
</evidence>
<protein>
    <submittedName>
        <fullName evidence="3">Nonstructural protein</fullName>
    </submittedName>
</protein>
<name>A0A286QWR9_9VIRU</name>
<dbReference type="InterPro" id="IPR053929">
    <property type="entry name" value="NS-S_WIV_bunyaviral"/>
</dbReference>
<evidence type="ECO:0000259" key="2">
    <source>
        <dbReference type="Pfam" id="PF23017"/>
    </source>
</evidence>
<accession>A0A286QWR9</accession>
<dbReference type="InterPro" id="IPR053928">
    <property type="entry name" value="NS-S_N_bunyaviral"/>
</dbReference>
<dbReference type="InterPro" id="IPR004915">
    <property type="entry name" value="NS-S_bunyaviral"/>
</dbReference>
<sequence>MANAYLTAVGYVKAYGSKDKKAVNDCYAVFNGEGTNILNLFMHSNSGVKSAFSINELGRNEDMKIQEAETLTTLHDQKFFDHFGLDITFCGHVLNVIVRKHDVSNIGCKFSQHNLIFCPNEETLDFTPTDKGLSLSEEEFFKATKITSEDFHPQGWCVEECKKNRFTVAETSCLELNYGSPIMGKTVAYWRENISGEKLVTVKPKCINVPTALPNRLLPSSTVKAIQIGSELAKQATVVLSARQSLSQDLKSQYRVTFPGVFEDLAYSRSYLVPFGAKNRIIRFDSRTISDRENEQTTLILKTSTKTIESNFINRAQEHKNCIKSIGERLGLVDFVMSEPNYSQIIASDFLRLQTVLSLRVSKHFKKPVIVYKLYDKETELKKVKIDGKFVSYNEDSEGNVYVLNKTLDLFPKSNSSFMYLSRTMSPFWKEFPFEQHLVVDYNEFLERYLNSSSDSEEEPSTSNTSSTS</sequence>
<feature type="domain" description="Nonstructural protein NS-S WIV" evidence="2">
    <location>
        <begin position="351"/>
        <end position="431"/>
    </location>
</feature>
<dbReference type="EMBL" id="KX711613">
    <property type="protein sequence ID" value="ASU55997.1"/>
    <property type="molecule type" value="Genomic_RNA"/>
</dbReference>
<gene>
    <name evidence="3" type="primary">NSs</name>
</gene>